<evidence type="ECO:0000313" key="3">
    <source>
        <dbReference type="EMBL" id="MBA2115062.1"/>
    </source>
</evidence>
<reference evidence="3 4" key="1">
    <citation type="submission" date="2020-05" db="EMBL/GenBank/DDBJ databases">
        <title>Bremerella alba sp. nov., a novel planctomycete isolated from the surface of the macroalga Fucus spiralis.</title>
        <authorList>
            <person name="Godinho O."/>
            <person name="Botelho R."/>
            <person name="Albuquerque L."/>
            <person name="Wiegand S."/>
            <person name="Da Costa M.S."/>
            <person name="Lobo-Da-Cunha A."/>
            <person name="Jogler C."/>
            <person name="Lage O.M."/>
        </authorList>
    </citation>
    <scope>NUCLEOTIDE SEQUENCE [LARGE SCALE GENOMIC DNA]</scope>
    <source>
        <strain evidence="3 4">FF15</strain>
    </source>
</reference>
<keyword evidence="2" id="KW-0732">Signal</keyword>
<feature type="chain" id="PRO_5031060100" evidence="2">
    <location>
        <begin position="24"/>
        <end position="513"/>
    </location>
</feature>
<dbReference type="EMBL" id="JABRWO010000005">
    <property type="protein sequence ID" value="MBA2115062.1"/>
    <property type="molecule type" value="Genomic_DNA"/>
</dbReference>
<evidence type="ECO:0000313" key="4">
    <source>
        <dbReference type="Proteomes" id="UP000551616"/>
    </source>
</evidence>
<sequence>MRATTLWTALMLSAVLFAAPANAEKTTYAKQIGQKTIGQDSSAVVSFANGDWHDKPQSDEQLGPQMQPQMPPGANPYVAMDPYGQMMMPGMAGGYAPGPVMQAGYGMPMGAPGGPMMDPNVMPAGHLGGHGGPGCQGCSGAGCQQCMGGGGGGHLGKHLGNGGCEACGGAGCGGCCGLTGGHIYCGFSRGIGNAWDMTPYGGRCAPRWADVVVDATFFTFEPGNTSTNLTSQGAANNPVLNTDNYDFTNQGGVRMSLNRTFMPGSYIEFSYLGIGNWASSQAVYGNGDLVSAFSGFGVDPVGGYAETGQGSTLQMFSTSNRMDSFELNMRRFFTSANCWWQSSWWVGFRYVRVDDDAVFDTQGGSGNLAYSIDADNDLFGAQFGADSALRLTTRWTLSMFGEIGVYGNRATYDSTIALNDAATIIQETASSRRASMVLEAGFLSTFKIVPRGTLRAGYQIVYIDGIALGSDSFNFETGGALPLGTALAGRQASINDNGNALYHGPTVGFEYTW</sequence>
<dbReference type="Proteomes" id="UP000551616">
    <property type="component" value="Unassembled WGS sequence"/>
</dbReference>
<accession>A0A7V8V502</accession>
<evidence type="ECO:0000256" key="1">
    <source>
        <dbReference type="SAM" id="MobiDB-lite"/>
    </source>
</evidence>
<proteinExistence type="predicted"/>
<evidence type="ECO:0000256" key="2">
    <source>
        <dbReference type="SAM" id="SignalP"/>
    </source>
</evidence>
<feature type="region of interest" description="Disordered" evidence="1">
    <location>
        <begin position="49"/>
        <end position="74"/>
    </location>
</feature>
<protein>
    <submittedName>
        <fullName evidence="3">Uncharacterized protein</fullName>
    </submittedName>
</protein>
<gene>
    <name evidence="3" type="ORF">HOV93_22340</name>
</gene>
<comment type="caution">
    <text evidence="3">The sequence shown here is derived from an EMBL/GenBank/DDBJ whole genome shotgun (WGS) entry which is preliminary data.</text>
</comment>
<feature type="signal peptide" evidence="2">
    <location>
        <begin position="1"/>
        <end position="23"/>
    </location>
</feature>
<organism evidence="3 4">
    <name type="scientific">Bremerella alba</name>
    <dbReference type="NCBI Taxonomy" id="980252"/>
    <lineage>
        <taxon>Bacteria</taxon>
        <taxon>Pseudomonadati</taxon>
        <taxon>Planctomycetota</taxon>
        <taxon>Planctomycetia</taxon>
        <taxon>Pirellulales</taxon>
        <taxon>Pirellulaceae</taxon>
        <taxon>Bremerella</taxon>
    </lineage>
</organism>
<dbReference type="AlphaFoldDB" id="A0A7V8V502"/>
<keyword evidence="4" id="KW-1185">Reference proteome</keyword>
<name>A0A7V8V502_9BACT</name>
<dbReference type="RefSeq" id="WP_207396511.1">
    <property type="nucleotide sequence ID" value="NZ_JABRWO010000005.1"/>
</dbReference>